<accession>A0A3N1GA51</accession>
<evidence type="ECO:0000313" key="6">
    <source>
        <dbReference type="EMBL" id="ROP27120.1"/>
    </source>
</evidence>
<dbReference type="InterPro" id="IPR035986">
    <property type="entry name" value="PKD_dom_sf"/>
</dbReference>
<evidence type="ECO:0000313" key="7">
    <source>
        <dbReference type="Proteomes" id="UP000276232"/>
    </source>
</evidence>
<dbReference type="InterPro" id="IPR041542">
    <property type="entry name" value="GH43_C2"/>
</dbReference>
<dbReference type="Pfam" id="PF18911">
    <property type="entry name" value="PKD_4"/>
    <property type="match status" value="1"/>
</dbReference>
<reference evidence="6 7" key="1">
    <citation type="journal article" date="2015" name="Stand. Genomic Sci.">
        <title>Genomic Encyclopedia of Bacterial and Archaeal Type Strains, Phase III: the genomes of soil and plant-associated and newly described type strains.</title>
        <authorList>
            <person name="Whitman W.B."/>
            <person name="Woyke T."/>
            <person name="Klenk H.P."/>
            <person name="Zhou Y."/>
            <person name="Lilburn T.G."/>
            <person name="Beck B.J."/>
            <person name="De Vos P."/>
            <person name="Vandamme P."/>
            <person name="Eisen J.A."/>
            <person name="Garrity G."/>
            <person name="Hugenholtz P."/>
            <person name="Kyrpides N.C."/>
        </authorList>
    </citation>
    <scope>NUCLEOTIDE SEQUENCE [LARGE SCALE GENOMIC DNA]</scope>
    <source>
        <strain evidence="6 7">CECT 7306</strain>
    </source>
</reference>
<dbReference type="Pfam" id="PF07995">
    <property type="entry name" value="GSDH"/>
    <property type="match status" value="1"/>
</dbReference>
<dbReference type="InterPro" id="IPR011042">
    <property type="entry name" value="6-blade_b-propeller_TolB-like"/>
</dbReference>
<feature type="region of interest" description="Disordered" evidence="2">
    <location>
        <begin position="53"/>
        <end position="74"/>
    </location>
</feature>
<dbReference type="Gene3D" id="2.60.120.200">
    <property type="match status" value="1"/>
</dbReference>
<feature type="chain" id="PRO_5039392671" evidence="3">
    <location>
        <begin position="38"/>
        <end position="1690"/>
    </location>
</feature>
<dbReference type="InterPro" id="IPR022409">
    <property type="entry name" value="PKD/Chitinase_dom"/>
</dbReference>
<dbReference type="InterPro" id="IPR029010">
    <property type="entry name" value="ThuA-like"/>
</dbReference>
<dbReference type="InterPro" id="IPR006584">
    <property type="entry name" value="Cellulose-bd_IV"/>
</dbReference>
<dbReference type="OrthoDB" id="6402258at2"/>
<dbReference type="GO" id="GO:0030246">
    <property type="term" value="F:carbohydrate binding"/>
    <property type="evidence" value="ECO:0007669"/>
    <property type="project" value="InterPro"/>
</dbReference>
<dbReference type="InterPro" id="IPR011041">
    <property type="entry name" value="Quinoprot_gluc/sorb_DH_b-prop"/>
</dbReference>
<evidence type="ECO:0000259" key="4">
    <source>
        <dbReference type="PROSITE" id="PS50093"/>
    </source>
</evidence>
<dbReference type="InterPro" id="IPR005084">
    <property type="entry name" value="CBM6"/>
</dbReference>
<gene>
    <name evidence="6" type="ORF">EDC03_2643</name>
</gene>
<dbReference type="Pfam" id="PF06283">
    <property type="entry name" value="ThuA"/>
    <property type="match status" value="1"/>
</dbReference>
<dbReference type="RefSeq" id="WP_148058089.1">
    <property type="nucleotide sequence ID" value="NZ_RJKN01000007.1"/>
</dbReference>
<dbReference type="Pfam" id="PF00801">
    <property type="entry name" value="PKD"/>
    <property type="match status" value="1"/>
</dbReference>
<dbReference type="Gene3D" id="2.120.10.30">
    <property type="entry name" value="TolB, C-terminal domain"/>
    <property type="match status" value="1"/>
</dbReference>
<feature type="compositionally biased region" description="Low complexity" evidence="2">
    <location>
        <begin position="53"/>
        <end position="70"/>
    </location>
</feature>
<feature type="domain" description="PKD" evidence="4">
    <location>
        <begin position="752"/>
        <end position="833"/>
    </location>
</feature>
<sequence length="1690" mass="176741">MIPGVPLSPPRPPGRRRRRRSALAVALGLAVPASLLAGVPAAVAAPAPAPVSAAAAPAPAPEAAPGEAPGTTSEALVGDSLLAPPATGEGRFDVLVFSKTAAFRHGSIEEGVAAIELLGEENDFGVTATEDSSVFTAEGLAPYDAVVWLSTTGDVLDDAQQAAFEEYIKGGGGYAGIHAASDTEYEWEFYGDLVGAYFSSHPANQTADVLVEDPVHPSTADLPTTWTRYDEWYNFRSNPRGDVHVLASLDETSYNAGGGAMGDDHPIAWCQDVEAGRSWYTAMGHTEESFVEPEFLDHLLGGLETAAGAVGSECGATSDESFSEVALDENTSNPMELEVADDGRVFYIERNGQLRVIETGGAVRTALDLDVTTVQEFGLLGITLDPQFADNGFVYLYWSPEGEDADRVSRFTVTGSTADPASEVVVLEVPVQRDQCCHAGGALEFDTQGNLYIATGDNTNPFESQGYTPVDERAGRAAFDAQRTSGNTNSLSGKVLRITPQPDGSYLVPDGNLFAEGTEKTRPEIFGMGFRNPFRIGIDPVTDKLMVADYGPDAGATSPTRGPDGRVEWQILNAPGNYGWPYCHGANTPYVDWDFASNTGKGLYDCDAPVNDSPNNTGLTELPPSIPAQIWYGREATSTYPGIGTGGAPMAGPAYVYDAELDSSVKWPEYFSDKALLGEWNTGQMYTVQLDDERSQPLKVNELLPRGQIIKPMAWDWGPDGALYVIDWGSGFGGNNADSGVYRIEYADTGAPVARATADVTSGPVPLVVQFSSEGTTDPDGTELTYAWDLDGDGSTDSTEANPTWTYTEPGAYQALLTVTNAAGRSATAAVNVAAGNTRPTVEITGPPEGGFTEFGDTVGYSVEVTDPEDDAAGVDTCAGVLVKPALGHNDHGHPGEQVRGCTGEFTATIDDSHGPEADVFVIVEADYTDAGGGEGTAGAPALTGTDLITLQPKTKQAEYFEESGRVADANGAGDPGVTREATSDVAGGFQNLGYIEDGDYVGYSPVNLQGIDGLSVRAASPGEGGLVEVRWDAPDGDLLGTIDVSGTGDWQRYGDFRTDLADVPEGTGTLYLVFRSRTGGGESLFNLNWFQAEGKGVSANSAPTLGAVTATPSSGPAPLEVTLSAEVSDLDGDEVTGSWTTGIPGDAPREGLTTQATYTEVGDYTATFRATDSRGAFRTTTVRITVDPVRPAPCADGRDDEFDGTELSTCRWEVLRPEPEALTVADGKVTVLTGNGDIYTTPNAASTTNFLLQPAPNGDWSVTTKMDTSALVEQYQQGGLIAYLDDDNYVKLDHVVTSGRGAATVASSVELRSEIGSVIQNPQPSSGQIAPGDVWLRMSLSGTTFTGEWSTDGVTWQGGTSAQVENAAIARAADLKVGLFTLGTSQAARVPVSFDSFTAVTDEEPPAGEDTTAPTVEVALDPAEPSGEAGWYSGPVTVTATADDGEGSGVASVEYQVVPAAQAGTWDEDATVTYEAPVTISEDGDWALHVRATDEAGNTSAPVVVPFKIDATAPTATLGGAEDGATYGSSEVLPLVVTAEDATSGVASTGVLLDGAPVDVADGLGLWTLEPGEHTLTATATDVAGNVTEVSVTVTVEVTTADVTAVVGILEGDELLDGRTADRALATLERVERFEARGQVRQAVQQLETLERSLTRTTPAGEGRDVLLDQVVWLAEALQAPAAAPSGRR</sequence>
<dbReference type="Gene3D" id="3.40.50.880">
    <property type="match status" value="1"/>
</dbReference>
<dbReference type="SUPFAM" id="SSF52317">
    <property type="entry name" value="Class I glutamine amidotransferase-like"/>
    <property type="match status" value="1"/>
</dbReference>
<feature type="signal peptide" evidence="3">
    <location>
        <begin position="1"/>
        <end position="37"/>
    </location>
</feature>
<dbReference type="CDD" id="cd04084">
    <property type="entry name" value="CBM6_xylanase-like"/>
    <property type="match status" value="1"/>
</dbReference>
<proteinExistence type="predicted"/>
<feature type="domain" description="PKD" evidence="4">
    <location>
        <begin position="1105"/>
        <end position="1187"/>
    </location>
</feature>
<organism evidence="6 7">
    <name type="scientific">Pseudokineococcus lusitanus</name>
    <dbReference type="NCBI Taxonomy" id="763993"/>
    <lineage>
        <taxon>Bacteria</taxon>
        <taxon>Bacillati</taxon>
        <taxon>Actinomycetota</taxon>
        <taxon>Actinomycetes</taxon>
        <taxon>Kineosporiales</taxon>
        <taxon>Kineosporiaceae</taxon>
        <taxon>Pseudokineococcus</taxon>
    </lineage>
</organism>
<keyword evidence="1 3" id="KW-0732">Signal</keyword>
<dbReference type="SUPFAM" id="SSF49785">
    <property type="entry name" value="Galactose-binding domain-like"/>
    <property type="match status" value="1"/>
</dbReference>
<dbReference type="SMART" id="SM00089">
    <property type="entry name" value="PKD"/>
    <property type="match status" value="2"/>
</dbReference>
<dbReference type="GO" id="GO:0005975">
    <property type="term" value="P:carbohydrate metabolic process"/>
    <property type="evidence" value="ECO:0007669"/>
    <property type="project" value="UniProtKB-ARBA"/>
</dbReference>
<dbReference type="PANTHER" id="PTHR40469:SF2">
    <property type="entry name" value="GALACTOSE-BINDING DOMAIN-LIKE SUPERFAMILY PROTEIN"/>
    <property type="match status" value="1"/>
</dbReference>
<dbReference type="NCBIfam" id="NF047446">
    <property type="entry name" value="barrel_OmpL47"/>
    <property type="match status" value="1"/>
</dbReference>
<dbReference type="InterPro" id="IPR013320">
    <property type="entry name" value="ConA-like_dom_sf"/>
</dbReference>
<keyword evidence="7" id="KW-1185">Reference proteome</keyword>
<dbReference type="InParanoid" id="A0A3N1GA51"/>
<dbReference type="SUPFAM" id="SSF50952">
    <property type="entry name" value="Soluble quinoprotein glucose dehydrogenase"/>
    <property type="match status" value="1"/>
</dbReference>
<evidence type="ECO:0000256" key="2">
    <source>
        <dbReference type="SAM" id="MobiDB-lite"/>
    </source>
</evidence>
<evidence type="ECO:0000256" key="3">
    <source>
        <dbReference type="SAM" id="SignalP"/>
    </source>
</evidence>
<name>A0A3N1GA51_9ACTN</name>
<protein>
    <submittedName>
        <fullName evidence="6">PKD domain-containing protein</fullName>
    </submittedName>
</protein>
<dbReference type="InterPro" id="IPR000601">
    <property type="entry name" value="PKD_dom"/>
</dbReference>
<dbReference type="InterPro" id="IPR013783">
    <property type="entry name" value="Ig-like_fold"/>
</dbReference>
<dbReference type="SMART" id="SM00606">
    <property type="entry name" value="CBD_IV"/>
    <property type="match status" value="1"/>
</dbReference>
<dbReference type="SUPFAM" id="SSF49299">
    <property type="entry name" value="PKD domain"/>
    <property type="match status" value="2"/>
</dbReference>
<comment type="caution">
    <text evidence="6">The sequence shown here is derived from an EMBL/GenBank/DDBJ whole genome shotgun (WGS) entry which is preliminary data.</text>
</comment>
<dbReference type="Proteomes" id="UP000276232">
    <property type="component" value="Unassembled WGS sequence"/>
</dbReference>
<evidence type="ECO:0000259" key="5">
    <source>
        <dbReference type="PROSITE" id="PS51175"/>
    </source>
</evidence>
<dbReference type="PROSITE" id="PS50093">
    <property type="entry name" value="PKD"/>
    <property type="match status" value="2"/>
</dbReference>
<dbReference type="InterPro" id="IPR012938">
    <property type="entry name" value="Glc/Sorbosone_DH"/>
</dbReference>
<dbReference type="InterPro" id="IPR058094">
    <property type="entry name" value="Ig-like_OmpL47-like"/>
</dbReference>
<feature type="domain" description="CBM6" evidence="5">
    <location>
        <begin position="954"/>
        <end position="1094"/>
    </location>
</feature>
<dbReference type="InterPro" id="IPR029062">
    <property type="entry name" value="Class_I_gatase-like"/>
</dbReference>
<dbReference type="Pfam" id="PF03422">
    <property type="entry name" value="CBM_6"/>
    <property type="match status" value="1"/>
</dbReference>
<dbReference type="Pfam" id="PF17851">
    <property type="entry name" value="GH43_C2"/>
    <property type="match status" value="1"/>
</dbReference>
<dbReference type="SUPFAM" id="SSF49899">
    <property type="entry name" value="Concanavalin A-like lectins/glucanases"/>
    <property type="match status" value="1"/>
</dbReference>
<dbReference type="EMBL" id="RJKN01000007">
    <property type="protein sequence ID" value="ROP27120.1"/>
    <property type="molecule type" value="Genomic_DNA"/>
</dbReference>
<evidence type="ECO:0000256" key="1">
    <source>
        <dbReference type="ARBA" id="ARBA00022729"/>
    </source>
</evidence>
<dbReference type="Gene3D" id="2.60.40.10">
    <property type="entry name" value="Immunoglobulins"/>
    <property type="match status" value="4"/>
</dbReference>
<dbReference type="PROSITE" id="PS51175">
    <property type="entry name" value="CBM6"/>
    <property type="match status" value="1"/>
</dbReference>
<dbReference type="CDD" id="cd00146">
    <property type="entry name" value="PKD"/>
    <property type="match status" value="2"/>
</dbReference>
<dbReference type="Gene3D" id="2.60.120.260">
    <property type="entry name" value="Galactose-binding domain-like"/>
    <property type="match status" value="1"/>
</dbReference>
<dbReference type="PANTHER" id="PTHR40469">
    <property type="entry name" value="SECRETED GLYCOSYL HYDROLASE"/>
    <property type="match status" value="1"/>
</dbReference>
<dbReference type="InterPro" id="IPR008979">
    <property type="entry name" value="Galactose-bd-like_sf"/>
</dbReference>